<keyword evidence="5" id="KW-0723">Serine/threonine-protein kinase</keyword>
<evidence type="ECO:0000256" key="4">
    <source>
        <dbReference type="ARBA" id="ARBA00022490"/>
    </source>
</evidence>
<evidence type="ECO:0000259" key="19">
    <source>
        <dbReference type="PROSITE" id="PS51984"/>
    </source>
</evidence>
<evidence type="ECO:0000256" key="5">
    <source>
        <dbReference type="ARBA" id="ARBA00022527"/>
    </source>
</evidence>
<evidence type="ECO:0000256" key="3">
    <source>
        <dbReference type="ARBA" id="ARBA00020245"/>
    </source>
</evidence>
<dbReference type="Gene3D" id="3.30.1120.130">
    <property type="match status" value="2"/>
</dbReference>
<evidence type="ECO:0000259" key="18">
    <source>
        <dbReference type="PROSITE" id="PS50078"/>
    </source>
</evidence>
<dbReference type="Pfam" id="PF18190">
    <property type="entry name" value="Plk4_PB1"/>
    <property type="match status" value="1"/>
</dbReference>
<dbReference type="AlphaFoldDB" id="A0AA35WSJ1"/>
<dbReference type="FunFam" id="3.30.200.20:FF:000042">
    <property type="entry name" value="Aurora kinase A"/>
    <property type="match status" value="1"/>
</dbReference>
<dbReference type="Gene3D" id="2.40.50.930">
    <property type="match status" value="1"/>
</dbReference>
<feature type="region of interest" description="Disordered" evidence="16">
    <location>
        <begin position="261"/>
        <end position="340"/>
    </location>
</feature>
<dbReference type="Gene3D" id="1.10.510.10">
    <property type="entry name" value="Transferase(Phosphotransferase) domain 1"/>
    <property type="match status" value="1"/>
</dbReference>
<keyword evidence="10" id="KW-0832">Ubl conjugation</keyword>
<dbReference type="PROSITE" id="PS51985">
    <property type="entry name" value="CPB2"/>
    <property type="match status" value="1"/>
</dbReference>
<dbReference type="InterPro" id="IPR011009">
    <property type="entry name" value="Kinase-like_dom_sf"/>
</dbReference>
<dbReference type="Gene3D" id="3.30.1120.120">
    <property type="match status" value="1"/>
</dbReference>
<evidence type="ECO:0000256" key="15">
    <source>
        <dbReference type="PROSITE-ProRule" id="PRU10141"/>
    </source>
</evidence>
<feature type="domain" description="Cryptic POLO box 2 (CPB2)" evidence="20">
    <location>
        <begin position="494"/>
        <end position="625"/>
    </location>
</feature>
<dbReference type="PROSITE" id="PS50011">
    <property type="entry name" value="PROTEIN_KINASE_DOM"/>
    <property type="match status" value="1"/>
</dbReference>
<dbReference type="FunFam" id="1.10.510.10:FF:000576">
    <property type="entry name" value="Serine/threonine-protein kinase PLK4"/>
    <property type="match status" value="1"/>
</dbReference>
<dbReference type="CDD" id="cd13116">
    <property type="entry name" value="POLO_box_Plk4_3"/>
    <property type="match status" value="1"/>
</dbReference>
<dbReference type="EMBL" id="CASHTH010002278">
    <property type="protein sequence ID" value="CAI8027431.1"/>
    <property type="molecule type" value="Genomic_DNA"/>
</dbReference>
<sequence>MSSTFGDKIEDYDVLDLLGKGGFACVYRARSKKNGQEVAIKMIDKKLMQAGSMVARVRNEVEIQSRLKHPAILELFNYFEDNHYVYLVLEVCQNGELNRFLRSSGRRLTEEEARCVFSQVVQGLLYLHSHNILHRDLSLSNLLLTSSMDAKISDFGLATQLKGPGEKHYTMCGTPNYIAPEVASRQAHGLECDVWSLGCMLYTLLVGQPPFDTDGVKGTLNRVVTGDFHMPRHLSVEAQDLISSLLKKNPSQRLTLSQISNHPFMSQPRPPITAPASLGSLDSGHATMTSTSSPHTPHSSPLTASTRGSDKHVSEYGTAGGEKDGEQGNSLSELTPPLNAARLRPIRQSTRTATARLHCLDKLAKVFFWMPCMLADTIRAQFANLLFVFSLCGCYCRCPSQMERKVVLHFTGRKPHDSQTPSSTVSGEILQISQNGMDVEILKPLHSSRSLHKPSEEHEGFCLHASHTYHDLPPRYWKKYQYAAHFVSLVRSKTPKITLYSERAKCMMMENAPSPDFEACFYSGAKIHVGGSKCQERCRSVEQAISGLEKQSPGDSFFPVTIGRRPAVSVDVCKPQTTTFSSSFLPPLTSSIAPHQQHTSPSGLTDVCQTSPSIINVQMSNQSTPLDSTHKSVRPRPNGWSHSDKSMSSVIGVKRSKPRALSDTIGQHPNPTAILKSVFVQNIGWAMQMATGEVCVNYGDGSQLKLASSASSGGTVTYVDASGQETRYGRTSAIPDGVRRRLHHMPQVINKLASFDI</sequence>
<dbReference type="InterPro" id="IPR033699">
    <property type="entry name" value="POLO_box_Plk4_1"/>
</dbReference>
<keyword evidence="4" id="KW-0963">Cytoplasm</keyword>
<dbReference type="PANTHER" id="PTHR24345:SF91">
    <property type="entry name" value="SERINE_THREONINE-PROTEIN KINASE PLK4"/>
    <property type="match status" value="1"/>
</dbReference>
<dbReference type="PROSITE" id="PS51984">
    <property type="entry name" value="CPB1"/>
    <property type="match status" value="1"/>
</dbReference>
<dbReference type="InterPro" id="IPR017441">
    <property type="entry name" value="Protein_kinase_ATP_BS"/>
</dbReference>
<feature type="domain" description="Cryptic POLO box 1 (CPB1)" evidence="19">
    <location>
        <begin position="330"/>
        <end position="493"/>
    </location>
</feature>
<organism evidence="21 22">
    <name type="scientific">Geodia barretti</name>
    <name type="common">Barrett's horny sponge</name>
    <dbReference type="NCBI Taxonomy" id="519541"/>
    <lineage>
        <taxon>Eukaryota</taxon>
        <taxon>Metazoa</taxon>
        <taxon>Porifera</taxon>
        <taxon>Demospongiae</taxon>
        <taxon>Heteroscleromorpha</taxon>
        <taxon>Tetractinellida</taxon>
        <taxon>Astrophorina</taxon>
        <taxon>Geodiidae</taxon>
        <taxon>Geodia</taxon>
    </lineage>
</organism>
<evidence type="ECO:0000256" key="12">
    <source>
        <dbReference type="ARBA" id="ARBA00030332"/>
    </source>
</evidence>
<evidence type="ECO:0000256" key="16">
    <source>
        <dbReference type="SAM" id="MobiDB-lite"/>
    </source>
</evidence>
<comment type="caution">
    <text evidence="21">The sequence shown here is derived from an EMBL/GenBank/DDBJ whole genome shotgun (WGS) entry which is preliminary data.</text>
</comment>
<evidence type="ECO:0000256" key="11">
    <source>
        <dbReference type="ARBA" id="ARBA00023212"/>
    </source>
</evidence>
<dbReference type="InterPro" id="IPR033698">
    <property type="entry name" value="POLO_box_Plk4_2"/>
</dbReference>
<accession>A0AA35WSJ1</accession>
<dbReference type="GO" id="GO:0005634">
    <property type="term" value="C:nucleus"/>
    <property type="evidence" value="ECO:0007669"/>
    <property type="project" value="TreeGrafter"/>
</dbReference>
<name>A0AA35WSJ1_GEOBA</name>
<feature type="compositionally biased region" description="Low complexity" evidence="16">
    <location>
        <begin position="285"/>
        <end position="306"/>
    </location>
</feature>
<keyword evidence="7 15" id="KW-0547">Nucleotide-binding</keyword>
<keyword evidence="11" id="KW-0206">Cytoskeleton</keyword>
<comment type="subcellular location">
    <subcellularLocation>
        <location evidence="1">Cytoplasm</location>
        <location evidence="1">Cytoskeleton</location>
        <location evidence="1">Microtubule organizing center</location>
        <location evidence="1">Centrosome</location>
        <location evidence="1">Centriole</location>
    </subcellularLocation>
</comment>
<gene>
    <name evidence="21" type="ORF">GBAR_LOCUS15698</name>
</gene>
<keyword evidence="8 21" id="KW-0418">Kinase</keyword>
<evidence type="ECO:0000256" key="2">
    <source>
        <dbReference type="ARBA" id="ARBA00012424"/>
    </source>
</evidence>
<evidence type="ECO:0000256" key="9">
    <source>
        <dbReference type="ARBA" id="ARBA00022840"/>
    </source>
</evidence>
<evidence type="ECO:0000256" key="1">
    <source>
        <dbReference type="ARBA" id="ARBA00004114"/>
    </source>
</evidence>
<keyword evidence="9 15" id="KW-0067">ATP-binding</keyword>
<feature type="domain" description="POLO box" evidence="18">
    <location>
        <begin position="673"/>
        <end position="754"/>
    </location>
</feature>
<dbReference type="Pfam" id="PF18409">
    <property type="entry name" value="Plk4_PB2"/>
    <property type="match status" value="1"/>
</dbReference>
<dbReference type="InterPro" id="IPR033696">
    <property type="entry name" value="POLO_box_Plk4_C"/>
</dbReference>
<evidence type="ECO:0000256" key="13">
    <source>
        <dbReference type="ARBA" id="ARBA00047802"/>
    </source>
</evidence>
<dbReference type="EC" id="2.7.11.21" evidence="2"/>
<evidence type="ECO:0000313" key="22">
    <source>
        <dbReference type="Proteomes" id="UP001174909"/>
    </source>
</evidence>
<dbReference type="SUPFAM" id="SSF56112">
    <property type="entry name" value="Protein kinase-like (PK-like)"/>
    <property type="match status" value="1"/>
</dbReference>
<feature type="domain" description="Protein kinase" evidence="17">
    <location>
        <begin position="12"/>
        <end position="265"/>
    </location>
</feature>
<dbReference type="InterPro" id="IPR000719">
    <property type="entry name" value="Prot_kinase_dom"/>
</dbReference>
<dbReference type="InterPro" id="IPR046437">
    <property type="entry name" value="Ser_Thr-PK_POLO_box_1_sf"/>
</dbReference>
<evidence type="ECO:0000313" key="21">
    <source>
        <dbReference type="EMBL" id="CAI8027431.1"/>
    </source>
</evidence>
<evidence type="ECO:0000256" key="6">
    <source>
        <dbReference type="ARBA" id="ARBA00022679"/>
    </source>
</evidence>
<dbReference type="Pfam" id="PF00069">
    <property type="entry name" value="Pkinase"/>
    <property type="match status" value="1"/>
</dbReference>
<proteinExistence type="predicted"/>
<keyword evidence="6" id="KW-0808">Transferase</keyword>
<reference evidence="21" key="1">
    <citation type="submission" date="2023-03" db="EMBL/GenBank/DDBJ databases">
        <authorList>
            <person name="Steffen K."/>
            <person name="Cardenas P."/>
        </authorList>
    </citation>
    <scope>NUCLEOTIDE SEQUENCE</scope>
</reference>
<keyword evidence="22" id="KW-1185">Reference proteome</keyword>
<dbReference type="InterPro" id="IPR047108">
    <property type="entry name" value="Plk4-like_POLO_box_2_sf"/>
</dbReference>
<evidence type="ECO:0000256" key="14">
    <source>
        <dbReference type="ARBA" id="ARBA00048347"/>
    </source>
</evidence>
<evidence type="ECO:0000256" key="10">
    <source>
        <dbReference type="ARBA" id="ARBA00022843"/>
    </source>
</evidence>
<dbReference type="GO" id="GO:0005814">
    <property type="term" value="C:centriole"/>
    <property type="evidence" value="ECO:0007669"/>
    <property type="project" value="UniProtKB-SubCell"/>
</dbReference>
<dbReference type="GO" id="GO:0005524">
    <property type="term" value="F:ATP binding"/>
    <property type="evidence" value="ECO:0007669"/>
    <property type="project" value="UniProtKB-UniRule"/>
</dbReference>
<dbReference type="SUPFAM" id="SSF82615">
    <property type="entry name" value="Polo-box domain"/>
    <property type="match status" value="1"/>
</dbReference>
<protein>
    <recommendedName>
        <fullName evidence="3">Serine/threonine-protein kinase PLK4</fullName>
        <ecNumber evidence="2">2.7.11.21</ecNumber>
    </recommendedName>
    <alternativeName>
        <fullName evidence="12">Polo-like kinase 4</fullName>
    </alternativeName>
</protein>
<dbReference type="PROSITE" id="PS00109">
    <property type="entry name" value="PROTEIN_KINASE_TYR"/>
    <property type="match status" value="1"/>
</dbReference>
<comment type="catalytic activity">
    <reaction evidence="14">
        <text>L-seryl-[protein] + ATP = O-phospho-L-seryl-[protein] + ADP + H(+)</text>
        <dbReference type="Rhea" id="RHEA:17989"/>
        <dbReference type="Rhea" id="RHEA-COMP:9863"/>
        <dbReference type="Rhea" id="RHEA-COMP:11604"/>
        <dbReference type="ChEBI" id="CHEBI:15378"/>
        <dbReference type="ChEBI" id="CHEBI:29999"/>
        <dbReference type="ChEBI" id="CHEBI:30616"/>
        <dbReference type="ChEBI" id="CHEBI:83421"/>
        <dbReference type="ChEBI" id="CHEBI:456216"/>
        <dbReference type="EC" id="2.7.11.21"/>
    </reaction>
</comment>
<dbReference type="InterPro" id="IPR008266">
    <property type="entry name" value="Tyr_kinase_AS"/>
</dbReference>
<dbReference type="GO" id="GO:0004674">
    <property type="term" value="F:protein serine/threonine kinase activity"/>
    <property type="evidence" value="ECO:0007669"/>
    <property type="project" value="UniProtKB-KW"/>
</dbReference>
<dbReference type="PROSITE" id="PS00107">
    <property type="entry name" value="PROTEIN_KINASE_ATP"/>
    <property type="match status" value="1"/>
</dbReference>
<evidence type="ECO:0000256" key="8">
    <source>
        <dbReference type="ARBA" id="ARBA00022777"/>
    </source>
</evidence>
<comment type="catalytic activity">
    <reaction evidence="13">
        <text>L-threonyl-[protein] + ATP = O-phospho-L-threonyl-[protein] + ADP + H(+)</text>
        <dbReference type="Rhea" id="RHEA:46608"/>
        <dbReference type="Rhea" id="RHEA-COMP:11060"/>
        <dbReference type="Rhea" id="RHEA-COMP:11605"/>
        <dbReference type="ChEBI" id="CHEBI:15378"/>
        <dbReference type="ChEBI" id="CHEBI:30013"/>
        <dbReference type="ChEBI" id="CHEBI:30616"/>
        <dbReference type="ChEBI" id="CHEBI:61977"/>
        <dbReference type="ChEBI" id="CHEBI:456216"/>
        <dbReference type="EC" id="2.7.11.21"/>
    </reaction>
</comment>
<evidence type="ECO:0000259" key="17">
    <source>
        <dbReference type="PROSITE" id="PS50011"/>
    </source>
</evidence>
<dbReference type="InterPro" id="IPR000959">
    <property type="entry name" value="POLO_box_dom"/>
</dbReference>
<evidence type="ECO:0000259" key="20">
    <source>
        <dbReference type="PROSITE" id="PS51985"/>
    </source>
</evidence>
<dbReference type="PROSITE" id="PS50078">
    <property type="entry name" value="POLO_BOX"/>
    <property type="match status" value="1"/>
</dbReference>
<feature type="region of interest" description="Disordered" evidence="16">
    <location>
        <begin position="622"/>
        <end position="651"/>
    </location>
</feature>
<dbReference type="Proteomes" id="UP001174909">
    <property type="component" value="Unassembled WGS sequence"/>
</dbReference>
<evidence type="ECO:0000256" key="7">
    <source>
        <dbReference type="ARBA" id="ARBA00022741"/>
    </source>
</evidence>
<dbReference type="PANTHER" id="PTHR24345">
    <property type="entry name" value="SERINE/THREONINE-PROTEIN KINASE PLK"/>
    <property type="match status" value="1"/>
</dbReference>
<feature type="binding site" evidence="15">
    <location>
        <position position="41"/>
    </location>
    <ligand>
        <name>ATP</name>
        <dbReference type="ChEBI" id="CHEBI:30616"/>
    </ligand>
</feature>